<evidence type="ECO:0000313" key="4">
    <source>
        <dbReference type="EMBL" id="KAJ6846907.1"/>
    </source>
</evidence>
<proteinExistence type="predicted"/>
<comment type="caution">
    <text evidence="3">The sequence shown here is derived from an EMBL/GenBank/DDBJ whole genome shotgun (WGS) entry which is preliminary data.</text>
</comment>
<evidence type="ECO:0000259" key="2">
    <source>
        <dbReference type="SMART" id="SM01227"/>
    </source>
</evidence>
<reference evidence="3" key="1">
    <citation type="journal article" date="2023" name="GigaByte">
        <title>Genome assembly of the bearded iris, Iris pallida Lam.</title>
        <authorList>
            <person name="Bruccoleri R.E."/>
            <person name="Oakeley E.J."/>
            <person name="Faust A.M.E."/>
            <person name="Altorfer M."/>
            <person name="Dessus-Babus S."/>
            <person name="Burckhardt D."/>
            <person name="Oertli M."/>
            <person name="Naumann U."/>
            <person name="Petersen F."/>
            <person name="Wong J."/>
        </authorList>
    </citation>
    <scope>NUCLEOTIDE SEQUENCE</scope>
    <source>
        <strain evidence="3">GSM-AAB239-AS_SAM_17_03QT</strain>
    </source>
</reference>
<dbReference type="EMBL" id="JANAVB010041219">
    <property type="protein sequence ID" value="KAJ6796750.1"/>
    <property type="molecule type" value="Genomic_DNA"/>
</dbReference>
<gene>
    <name evidence="3" type="ORF">M6B38_220075</name>
    <name evidence="5" type="ORF">M6B38_253255</name>
    <name evidence="4" type="ORF">M6B38_283870</name>
</gene>
<feature type="compositionally biased region" description="Polar residues" evidence="1">
    <location>
        <begin position="1"/>
        <end position="10"/>
    </location>
</feature>
<feature type="region of interest" description="Disordered" evidence="1">
    <location>
        <begin position="1"/>
        <end position="86"/>
    </location>
</feature>
<feature type="compositionally biased region" description="Pro residues" evidence="1">
    <location>
        <begin position="19"/>
        <end position="28"/>
    </location>
</feature>
<dbReference type="InterPro" id="IPR012891">
    <property type="entry name" value="GCK_dom"/>
</dbReference>
<organism evidence="3 6">
    <name type="scientific">Iris pallida</name>
    <name type="common">Sweet iris</name>
    <dbReference type="NCBI Taxonomy" id="29817"/>
    <lineage>
        <taxon>Eukaryota</taxon>
        <taxon>Viridiplantae</taxon>
        <taxon>Streptophyta</taxon>
        <taxon>Embryophyta</taxon>
        <taxon>Tracheophyta</taxon>
        <taxon>Spermatophyta</taxon>
        <taxon>Magnoliopsida</taxon>
        <taxon>Liliopsida</taxon>
        <taxon>Asparagales</taxon>
        <taxon>Iridaceae</taxon>
        <taxon>Iridoideae</taxon>
        <taxon>Irideae</taxon>
        <taxon>Iris</taxon>
    </lineage>
</organism>
<evidence type="ECO:0000313" key="6">
    <source>
        <dbReference type="Proteomes" id="UP001140949"/>
    </source>
</evidence>
<evidence type="ECO:0000256" key="1">
    <source>
        <dbReference type="SAM" id="MobiDB-lite"/>
    </source>
</evidence>
<dbReference type="Proteomes" id="UP001140949">
    <property type="component" value="Unassembled WGS sequence"/>
</dbReference>
<dbReference type="Gene3D" id="1.10.287.2900">
    <property type="match status" value="1"/>
</dbReference>
<feature type="compositionally biased region" description="Acidic residues" evidence="1">
    <location>
        <begin position="76"/>
        <end position="86"/>
    </location>
</feature>
<reference evidence="3" key="2">
    <citation type="submission" date="2023-04" db="EMBL/GenBank/DDBJ databases">
        <authorList>
            <person name="Bruccoleri R.E."/>
            <person name="Oakeley E.J."/>
            <person name="Faust A.-M."/>
            <person name="Dessus-Babus S."/>
            <person name="Altorfer M."/>
            <person name="Burckhardt D."/>
            <person name="Oertli M."/>
            <person name="Naumann U."/>
            <person name="Petersen F."/>
            <person name="Wong J."/>
        </authorList>
    </citation>
    <scope>NUCLEOTIDE SEQUENCE</scope>
    <source>
        <strain evidence="3">GSM-AAB239-AS_SAM_17_03QT</strain>
        <tissue evidence="3">Leaf</tissue>
    </source>
</reference>
<keyword evidence="6" id="KW-1185">Reference proteome</keyword>
<dbReference type="PANTHER" id="PTHR34357:SF2">
    <property type="entry name" value="F26F24.3-RELATED"/>
    <property type="match status" value="1"/>
</dbReference>
<feature type="region of interest" description="Disordered" evidence="1">
    <location>
        <begin position="152"/>
        <end position="208"/>
    </location>
</feature>
<dbReference type="EMBL" id="JANAVB010001422">
    <property type="protein sequence ID" value="KAJ6852825.1"/>
    <property type="molecule type" value="Genomic_DNA"/>
</dbReference>
<accession>A0AAX6DYC2</accession>
<dbReference type="Pfam" id="PF07802">
    <property type="entry name" value="GCK"/>
    <property type="match status" value="1"/>
</dbReference>
<feature type="domain" description="GCK" evidence="2">
    <location>
        <begin position="86"/>
        <end position="166"/>
    </location>
</feature>
<sequence length="208" mass="21924">MGSFASSLFSQPEVEVPTPGTPSNPDPSNPMVGSPEDPNPTTPSSSEDPEPDASATKAMAEGPGQASEDPKPATAADEEEEEEEAAECGFCLFMKGGGCKDEFVEWEECIKAAEDSGDDIAEKCFEITRKMRICMDAHPDYYKPILAMEKEMEKSTEDAEESEKEVDVAAAAAAAAAEDQSAGTKSEKATVESSEQNPAADPVSVSEG</sequence>
<dbReference type="EMBL" id="JANAVB010005597">
    <property type="protein sequence ID" value="KAJ6846907.1"/>
    <property type="molecule type" value="Genomic_DNA"/>
</dbReference>
<protein>
    <recommendedName>
        <fullName evidence="2">GCK domain-containing protein</fullName>
    </recommendedName>
</protein>
<feature type="compositionally biased region" description="Low complexity" evidence="1">
    <location>
        <begin position="168"/>
        <end position="182"/>
    </location>
</feature>
<dbReference type="SMART" id="SM01227">
    <property type="entry name" value="GCK"/>
    <property type="match status" value="1"/>
</dbReference>
<evidence type="ECO:0000313" key="5">
    <source>
        <dbReference type="EMBL" id="KAJ6852825.1"/>
    </source>
</evidence>
<evidence type="ECO:0000313" key="3">
    <source>
        <dbReference type="EMBL" id="KAJ6796750.1"/>
    </source>
</evidence>
<dbReference type="AlphaFoldDB" id="A0AAX6DYC2"/>
<name>A0AAX6DYC2_IRIPA</name>
<dbReference type="PANTHER" id="PTHR34357">
    <property type="entry name" value="F7A19.14 PROTEIN-RELATED"/>
    <property type="match status" value="1"/>
</dbReference>